<gene>
    <name evidence="2" type="ORF">BS639_04875</name>
    <name evidence="1" type="ORF">ITX54_00760</name>
</gene>
<dbReference type="Proteomes" id="UP000705283">
    <property type="component" value="Unassembled WGS sequence"/>
</dbReference>
<evidence type="ECO:0000313" key="2">
    <source>
        <dbReference type="EMBL" id="ORJ22374.1"/>
    </source>
</evidence>
<organism evidence="1 4">
    <name type="scientific">Rouxiella silvae</name>
    <dbReference type="NCBI Taxonomy" id="1646373"/>
    <lineage>
        <taxon>Bacteria</taxon>
        <taxon>Pseudomonadati</taxon>
        <taxon>Pseudomonadota</taxon>
        <taxon>Gammaproteobacteria</taxon>
        <taxon>Enterobacterales</taxon>
        <taxon>Yersiniaceae</taxon>
        <taxon>Rouxiella</taxon>
    </lineage>
</organism>
<reference evidence="1" key="4">
    <citation type="submission" date="2022-09" db="EMBL/GenBank/DDBJ databases">
        <title>Rouxiella aceris sp. nov., isolated from tree sap and emended description of the genus Rhouxiella.</title>
        <authorList>
            <person name="Kim I.S."/>
        </authorList>
    </citation>
    <scope>NUCLEOTIDE SEQUENCE</scope>
    <source>
        <strain evidence="1">SAP-2</strain>
    </source>
</reference>
<dbReference type="Proteomes" id="UP000192722">
    <property type="component" value="Unassembled WGS sequence"/>
</dbReference>
<dbReference type="EMBL" id="JADMKS010000001">
    <property type="protein sequence ID" value="MBF6635201.1"/>
    <property type="molecule type" value="Genomic_DNA"/>
</dbReference>
<proteinExistence type="predicted"/>
<name>A0AA40WXZ4_9GAMM</name>
<comment type="caution">
    <text evidence="1">The sequence shown here is derived from an EMBL/GenBank/DDBJ whole genome shotgun (WGS) entry which is preliminary data.</text>
</comment>
<keyword evidence="3" id="KW-1185">Reference proteome</keyword>
<sequence>MIAFLTKDEEKVQSISPSMSKSISYVRDVLPVYPNGSSDIAKQLIFGILKIQNNGNELKSNTSAFNKKCNNALRTLTKIDSYANGRPLQNAVLKISARIDKIFESSKYALLQDKDPELYINTKSDTKVLDLYMHGAAIHQR</sequence>
<reference evidence="1" key="3">
    <citation type="submission" date="2020-11" db="EMBL/GenBank/DDBJ databases">
        <authorList>
            <person name="Lee S.D."/>
        </authorList>
    </citation>
    <scope>NUCLEOTIDE SEQUENCE</scope>
    <source>
        <strain evidence="1">SAP-2</strain>
    </source>
</reference>
<evidence type="ECO:0000313" key="4">
    <source>
        <dbReference type="Proteomes" id="UP000705283"/>
    </source>
</evidence>
<protein>
    <submittedName>
        <fullName evidence="1">Uncharacterized protein</fullName>
    </submittedName>
</protein>
<accession>A0AA40WXZ4</accession>
<evidence type="ECO:0000313" key="1">
    <source>
        <dbReference type="EMBL" id="MBF6635201.1"/>
    </source>
</evidence>
<dbReference type="RefSeq" id="WP_055776740.1">
    <property type="nucleotide sequence ID" value="NZ_CBCSCF010000002.1"/>
</dbReference>
<dbReference type="EMBL" id="MRWD01000008">
    <property type="protein sequence ID" value="ORJ22374.1"/>
    <property type="molecule type" value="Genomic_DNA"/>
</dbReference>
<dbReference type="AlphaFoldDB" id="A0AA40WXZ4"/>
<reference evidence="2 3" key="2">
    <citation type="journal article" date="2017" name="Int. J. Syst. Evol. Microbiol.">
        <title>Rouxiella badensis sp. nov. and Rouxiella silvae sp. nov. isolated from peat bog soil in Germany and emendation of the genus description.</title>
        <authorList>
            <person name="Le Fleche-Mateos A."/>
            <person name="Kugler J.H."/>
            <person name="Hansen S.H."/>
            <person name="Syldatk C."/>
            <person name="Hausmann R."/>
            <person name="Lomprez F."/>
            <person name="Vandenbogaert M."/>
            <person name="Manuguerra J.C."/>
            <person name="Grimont P.A."/>
        </authorList>
    </citation>
    <scope>NUCLEOTIDE SEQUENCE [LARGE SCALE GENOMIC DNA]</scope>
    <source>
        <strain evidence="2 3">213</strain>
    </source>
</reference>
<reference evidence="2" key="1">
    <citation type="submission" date="2016-12" db="EMBL/GenBank/DDBJ databases">
        <authorList>
            <person name="Le Fleche-Mateos A."/>
        </authorList>
    </citation>
    <scope>NUCLEOTIDE SEQUENCE</scope>
    <source>
        <strain evidence="2">213</strain>
    </source>
</reference>
<evidence type="ECO:0000313" key="3">
    <source>
        <dbReference type="Proteomes" id="UP000192722"/>
    </source>
</evidence>